<organism evidence="2 3">
    <name type="scientific">Wolfiporia cocos (strain MD-104)</name>
    <name type="common">Brown rot fungus</name>
    <dbReference type="NCBI Taxonomy" id="742152"/>
    <lineage>
        <taxon>Eukaryota</taxon>
        <taxon>Fungi</taxon>
        <taxon>Dikarya</taxon>
        <taxon>Basidiomycota</taxon>
        <taxon>Agaricomycotina</taxon>
        <taxon>Agaricomycetes</taxon>
        <taxon>Polyporales</taxon>
        <taxon>Phaeolaceae</taxon>
        <taxon>Wolfiporia</taxon>
    </lineage>
</organism>
<gene>
    <name evidence="2" type="ORF">WOLCODRAFT_192023</name>
</gene>
<accession>A0A2H3JSQ3</accession>
<protein>
    <submittedName>
        <fullName evidence="2">Fungal pheromone</fullName>
    </submittedName>
</protein>
<reference evidence="2 3" key="1">
    <citation type="journal article" date="2012" name="Science">
        <title>The Paleozoic origin of enzymatic lignin decomposition reconstructed from 31 fungal genomes.</title>
        <authorList>
            <person name="Floudas D."/>
            <person name="Binder M."/>
            <person name="Riley R."/>
            <person name="Barry K."/>
            <person name="Blanchette R.A."/>
            <person name="Henrissat B."/>
            <person name="Martinez A.T."/>
            <person name="Otillar R."/>
            <person name="Spatafora J.W."/>
            <person name="Yadav J.S."/>
            <person name="Aerts A."/>
            <person name="Benoit I."/>
            <person name="Boyd A."/>
            <person name="Carlson A."/>
            <person name="Copeland A."/>
            <person name="Coutinho P.M."/>
            <person name="de Vries R.P."/>
            <person name="Ferreira P."/>
            <person name="Findley K."/>
            <person name="Foster B."/>
            <person name="Gaskell J."/>
            <person name="Glotzer D."/>
            <person name="Gorecki P."/>
            <person name="Heitman J."/>
            <person name="Hesse C."/>
            <person name="Hori C."/>
            <person name="Igarashi K."/>
            <person name="Jurgens J.A."/>
            <person name="Kallen N."/>
            <person name="Kersten P."/>
            <person name="Kohler A."/>
            <person name="Kuees U."/>
            <person name="Kumar T.K.A."/>
            <person name="Kuo A."/>
            <person name="LaButti K."/>
            <person name="Larrondo L.F."/>
            <person name="Lindquist E."/>
            <person name="Ling A."/>
            <person name="Lombard V."/>
            <person name="Lucas S."/>
            <person name="Lundell T."/>
            <person name="Martin R."/>
            <person name="McLaughlin D.J."/>
            <person name="Morgenstern I."/>
            <person name="Morin E."/>
            <person name="Murat C."/>
            <person name="Nagy L.G."/>
            <person name="Nolan M."/>
            <person name="Ohm R.A."/>
            <person name="Patyshakuliyeva A."/>
            <person name="Rokas A."/>
            <person name="Ruiz-Duenas F.J."/>
            <person name="Sabat G."/>
            <person name="Salamov A."/>
            <person name="Samejima M."/>
            <person name="Schmutz J."/>
            <person name="Slot J.C."/>
            <person name="St John F."/>
            <person name="Stenlid J."/>
            <person name="Sun H."/>
            <person name="Sun S."/>
            <person name="Syed K."/>
            <person name="Tsang A."/>
            <person name="Wiebenga A."/>
            <person name="Young D."/>
            <person name="Pisabarro A."/>
            <person name="Eastwood D.C."/>
            <person name="Martin F."/>
            <person name="Cullen D."/>
            <person name="Grigoriev I.V."/>
            <person name="Hibbett D.S."/>
        </authorList>
    </citation>
    <scope>NUCLEOTIDE SEQUENCE [LARGE SCALE GENOMIC DNA]</scope>
    <source>
        <strain evidence="2 3">MD-104</strain>
    </source>
</reference>
<evidence type="ECO:0000313" key="2">
    <source>
        <dbReference type="EMBL" id="PCH42923.1"/>
    </source>
</evidence>
<proteinExistence type="predicted"/>
<dbReference type="OrthoDB" id="2753862at2759"/>
<dbReference type="EMBL" id="KB468135">
    <property type="protein sequence ID" value="PCH42923.1"/>
    <property type="molecule type" value="Genomic_DNA"/>
</dbReference>
<dbReference type="AlphaFoldDB" id="A0A2H3JSQ3"/>
<evidence type="ECO:0000313" key="3">
    <source>
        <dbReference type="Proteomes" id="UP000218811"/>
    </source>
</evidence>
<evidence type="ECO:0000256" key="1">
    <source>
        <dbReference type="SAM" id="MobiDB-lite"/>
    </source>
</evidence>
<feature type="region of interest" description="Disordered" evidence="1">
    <location>
        <begin position="13"/>
        <end position="39"/>
    </location>
</feature>
<feature type="compositionally biased region" description="Polar residues" evidence="1">
    <location>
        <begin position="18"/>
        <end position="39"/>
    </location>
</feature>
<keyword evidence="3" id="KW-1185">Reference proteome</keyword>
<name>A0A2H3JSQ3_WOLCO</name>
<dbReference type="Proteomes" id="UP000218811">
    <property type="component" value="Unassembled WGS sequence"/>
</dbReference>
<sequence>MDAFLSIAVPVPAEETETSQIPADYDTSNGGANSNCTIA</sequence>